<evidence type="ECO:0000256" key="4">
    <source>
        <dbReference type="ARBA" id="ARBA00022475"/>
    </source>
</evidence>
<dbReference type="InterPro" id="IPR051124">
    <property type="entry name" value="Phosphate_Transport_Permease"/>
</dbReference>
<keyword evidence="7 9" id="KW-1133">Transmembrane helix</keyword>
<feature type="transmembrane region" description="Helical" evidence="9">
    <location>
        <begin position="68"/>
        <end position="95"/>
    </location>
</feature>
<dbReference type="InterPro" id="IPR011864">
    <property type="entry name" value="Phosphate_PstC"/>
</dbReference>
<keyword evidence="10" id="KW-0997">Cell inner membrane</keyword>
<accession>A0A1H9Z143</accession>
<keyword evidence="13" id="KW-1185">Reference proteome</keyword>
<dbReference type="OrthoDB" id="9785113at2"/>
<evidence type="ECO:0000256" key="10">
    <source>
        <dbReference type="RuleBase" id="RU363054"/>
    </source>
</evidence>
<feature type="domain" description="ABC transmembrane type-1" evidence="11">
    <location>
        <begin position="64"/>
        <end position="271"/>
    </location>
</feature>
<dbReference type="InterPro" id="IPR000515">
    <property type="entry name" value="MetI-like"/>
</dbReference>
<evidence type="ECO:0000256" key="6">
    <source>
        <dbReference type="ARBA" id="ARBA00022692"/>
    </source>
</evidence>
<protein>
    <recommendedName>
        <fullName evidence="10">Phosphate transport system permease protein</fullName>
    </recommendedName>
</protein>
<evidence type="ECO:0000256" key="7">
    <source>
        <dbReference type="ARBA" id="ARBA00022989"/>
    </source>
</evidence>
<gene>
    <name evidence="12" type="ORF">SAMN05216326_10324</name>
</gene>
<keyword evidence="8 9" id="KW-0472">Membrane</keyword>
<reference evidence="13" key="1">
    <citation type="submission" date="2016-10" db="EMBL/GenBank/DDBJ databases">
        <authorList>
            <person name="Varghese N."/>
            <person name="Submissions S."/>
        </authorList>
    </citation>
    <scope>NUCLEOTIDE SEQUENCE [LARGE SCALE GENOMIC DNA]</scope>
    <source>
        <strain evidence="13">Nm71</strain>
    </source>
</reference>
<keyword evidence="5 10" id="KW-0592">Phosphate transport</keyword>
<dbReference type="GO" id="GO:0005315">
    <property type="term" value="F:phosphate transmembrane transporter activity"/>
    <property type="evidence" value="ECO:0007669"/>
    <property type="project" value="InterPro"/>
</dbReference>
<evidence type="ECO:0000256" key="9">
    <source>
        <dbReference type="RuleBase" id="RU363032"/>
    </source>
</evidence>
<evidence type="ECO:0000313" key="13">
    <source>
        <dbReference type="Proteomes" id="UP000199345"/>
    </source>
</evidence>
<feature type="transmembrane region" description="Helical" evidence="9">
    <location>
        <begin position="107"/>
        <end position="129"/>
    </location>
</feature>
<keyword evidence="4" id="KW-1003">Cell membrane</keyword>
<dbReference type="GO" id="GO:0006817">
    <property type="term" value="P:phosphate ion transport"/>
    <property type="evidence" value="ECO:0007669"/>
    <property type="project" value="UniProtKB-KW"/>
</dbReference>
<feature type="transmembrane region" description="Helical" evidence="9">
    <location>
        <begin position="252"/>
        <end position="274"/>
    </location>
</feature>
<dbReference type="CDD" id="cd06261">
    <property type="entry name" value="TM_PBP2"/>
    <property type="match status" value="1"/>
</dbReference>
<dbReference type="PANTHER" id="PTHR30425:SF1">
    <property type="entry name" value="PHOSPHATE TRANSPORT SYSTEM PERMEASE PROTEIN PSTC"/>
    <property type="match status" value="1"/>
</dbReference>
<comment type="subcellular location">
    <subcellularLocation>
        <location evidence="10">Cell inner membrane</location>
        <topology evidence="10">Multi-pass membrane protein</topology>
    </subcellularLocation>
    <subcellularLocation>
        <location evidence="1 9">Cell membrane</location>
        <topology evidence="1 9">Multi-pass membrane protein</topology>
    </subcellularLocation>
</comment>
<dbReference type="InterPro" id="IPR035906">
    <property type="entry name" value="MetI-like_sf"/>
</dbReference>
<dbReference type="GO" id="GO:0005886">
    <property type="term" value="C:plasma membrane"/>
    <property type="evidence" value="ECO:0007669"/>
    <property type="project" value="UniProtKB-SubCell"/>
</dbReference>
<organism evidence="12 13">
    <name type="scientific">Nitrosomonas marina</name>
    <dbReference type="NCBI Taxonomy" id="917"/>
    <lineage>
        <taxon>Bacteria</taxon>
        <taxon>Pseudomonadati</taxon>
        <taxon>Pseudomonadota</taxon>
        <taxon>Betaproteobacteria</taxon>
        <taxon>Nitrosomonadales</taxon>
        <taxon>Nitrosomonadaceae</taxon>
        <taxon>Nitrosomonas</taxon>
    </lineage>
</organism>
<dbReference type="Proteomes" id="UP000199345">
    <property type="component" value="Unassembled WGS sequence"/>
</dbReference>
<dbReference type="SUPFAM" id="SSF161098">
    <property type="entry name" value="MetI-like"/>
    <property type="match status" value="1"/>
</dbReference>
<proteinExistence type="inferred from homology"/>
<evidence type="ECO:0000256" key="1">
    <source>
        <dbReference type="ARBA" id="ARBA00004651"/>
    </source>
</evidence>
<dbReference type="EMBL" id="FOIA01000003">
    <property type="protein sequence ID" value="SES74692.1"/>
    <property type="molecule type" value="Genomic_DNA"/>
</dbReference>
<comment type="function">
    <text evidence="10">Part of the binding-protein-dependent transport system for phosphate; probably responsible for the translocation of the substrate across the membrane.</text>
</comment>
<dbReference type="Gene3D" id="1.10.3720.10">
    <property type="entry name" value="MetI-like"/>
    <property type="match status" value="1"/>
</dbReference>
<feature type="transmembrane region" description="Helical" evidence="9">
    <location>
        <begin position="135"/>
        <end position="161"/>
    </location>
</feature>
<evidence type="ECO:0000313" key="12">
    <source>
        <dbReference type="EMBL" id="SES74692.1"/>
    </source>
</evidence>
<keyword evidence="6 9" id="KW-0812">Transmembrane</keyword>
<dbReference type="Pfam" id="PF00528">
    <property type="entry name" value="BPD_transp_1"/>
    <property type="match status" value="1"/>
</dbReference>
<evidence type="ECO:0000256" key="3">
    <source>
        <dbReference type="ARBA" id="ARBA00022448"/>
    </source>
</evidence>
<evidence type="ECO:0000256" key="5">
    <source>
        <dbReference type="ARBA" id="ARBA00022592"/>
    </source>
</evidence>
<sequence>MQTDRVLTGILRAGALLAVLVMLLIFCFLLFESWSALTGLSIAGFLTDVSWHPLEGTYNLMPMLSGTLLASIGAIMLGAPLGLASALFIVFFAPLHLALLYRRLIELLAGIPSVVFGFWGLTTLVPLISEWQPPGASLLAAVLVLTLMILPMITITACAALTAVPEELFRNASALGMSRWGTIAGVVLPAARVGITAGIILAAARALGETMAVLMVAGNVVQHPESLFDPVRTLAANIALEVAYAMGDHRSVLFVSGLLLMLLVMVLSAMAGLLEERQQV</sequence>
<name>A0A1H9Z143_9PROT</name>
<dbReference type="AlphaFoldDB" id="A0A1H9Z143"/>
<comment type="similarity">
    <text evidence="2 10">Belongs to the binding-protein-dependent transport system permease family. CysTW subfamily.</text>
</comment>
<dbReference type="PROSITE" id="PS50928">
    <property type="entry name" value="ABC_TM1"/>
    <property type="match status" value="1"/>
</dbReference>
<dbReference type="PANTHER" id="PTHR30425">
    <property type="entry name" value="PHOSPHATE TRANSPORT SYSTEM PERMEASE PROTEIN PST"/>
    <property type="match status" value="1"/>
</dbReference>
<feature type="transmembrane region" description="Helical" evidence="9">
    <location>
        <begin position="9"/>
        <end position="31"/>
    </location>
</feature>
<keyword evidence="3 9" id="KW-0813">Transport</keyword>
<feature type="transmembrane region" description="Helical" evidence="9">
    <location>
        <begin position="182"/>
        <end position="204"/>
    </location>
</feature>
<dbReference type="RefSeq" id="WP_090655855.1">
    <property type="nucleotide sequence ID" value="NZ_FOIA01000003.1"/>
</dbReference>
<evidence type="ECO:0000256" key="2">
    <source>
        <dbReference type="ARBA" id="ARBA00007069"/>
    </source>
</evidence>
<evidence type="ECO:0000259" key="11">
    <source>
        <dbReference type="PROSITE" id="PS50928"/>
    </source>
</evidence>
<dbReference type="NCBIfam" id="TIGR02138">
    <property type="entry name" value="phosphate_pstC"/>
    <property type="match status" value="1"/>
</dbReference>
<evidence type="ECO:0000256" key="8">
    <source>
        <dbReference type="ARBA" id="ARBA00023136"/>
    </source>
</evidence>